<evidence type="ECO:0000259" key="15">
    <source>
        <dbReference type="SMART" id="SM00632"/>
    </source>
</evidence>
<feature type="domain" description="Alpha-amylase C-terminal" evidence="15">
    <location>
        <begin position="403"/>
        <end position="480"/>
    </location>
</feature>
<dbReference type="PANTHER" id="PTHR43447">
    <property type="entry name" value="ALPHA-AMYLASE"/>
    <property type="match status" value="1"/>
</dbReference>
<dbReference type="PRINTS" id="PR00110">
    <property type="entry name" value="ALPHAAMYLASE"/>
</dbReference>
<dbReference type="GO" id="GO:0004556">
    <property type="term" value="F:alpha-amylase activity"/>
    <property type="evidence" value="ECO:0007669"/>
    <property type="project" value="UniProtKB-UniRule"/>
</dbReference>
<comment type="cofactor">
    <cofactor evidence="3">
        <name>chloride</name>
        <dbReference type="ChEBI" id="CHEBI:17996"/>
    </cofactor>
</comment>
<comment type="catalytic activity">
    <reaction evidence="1">
        <text>Endohydrolysis of (1-&gt;4)-alpha-D-glucosidic linkages in polysaccharides containing three or more (1-&gt;4)-alpha-linked D-glucose units.</text>
        <dbReference type="EC" id="3.2.1.1"/>
    </reaction>
</comment>
<evidence type="ECO:0000256" key="4">
    <source>
        <dbReference type="ARBA" id="ARBA00008061"/>
    </source>
</evidence>
<evidence type="ECO:0000256" key="12">
    <source>
        <dbReference type="RuleBase" id="RU003615"/>
    </source>
</evidence>
<evidence type="ECO:0000256" key="3">
    <source>
        <dbReference type="ARBA" id="ARBA00001923"/>
    </source>
</evidence>
<keyword evidence="14" id="KW-0732">Signal</keyword>
<feature type="compositionally biased region" description="Polar residues" evidence="13">
    <location>
        <begin position="561"/>
        <end position="570"/>
    </location>
</feature>
<keyword evidence="18" id="KW-1185">Reference proteome</keyword>
<dbReference type="Proteomes" id="UP001283361">
    <property type="component" value="Unassembled WGS sequence"/>
</dbReference>
<dbReference type="InterPro" id="IPR017853">
    <property type="entry name" value="GH"/>
</dbReference>
<accession>A0AAE0ZIS0</accession>
<evidence type="ECO:0000313" key="17">
    <source>
        <dbReference type="EMBL" id="KAK3770214.1"/>
    </source>
</evidence>
<dbReference type="EC" id="3.2.1.1" evidence="5"/>
<evidence type="ECO:0000256" key="7">
    <source>
        <dbReference type="ARBA" id="ARBA00022801"/>
    </source>
</evidence>
<keyword evidence="11" id="KW-0326">Glycosidase</keyword>
<evidence type="ECO:0000256" key="1">
    <source>
        <dbReference type="ARBA" id="ARBA00000548"/>
    </source>
</evidence>
<evidence type="ECO:0000256" key="11">
    <source>
        <dbReference type="ARBA" id="ARBA00023295"/>
    </source>
</evidence>
<dbReference type="AlphaFoldDB" id="A0AAE0ZIS0"/>
<evidence type="ECO:0000259" key="16">
    <source>
        <dbReference type="SMART" id="SM00642"/>
    </source>
</evidence>
<dbReference type="SMART" id="SM00632">
    <property type="entry name" value="Aamy_C"/>
    <property type="match status" value="1"/>
</dbReference>
<feature type="signal peptide" evidence="14">
    <location>
        <begin position="1"/>
        <end position="18"/>
    </location>
</feature>
<evidence type="ECO:0000256" key="6">
    <source>
        <dbReference type="ARBA" id="ARBA00022723"/>
    </source>
</evidence>
<organism evidence="17 18">
    <name type="scientific">Elysia crispata</name>
    <name type="common">lettuce slug</name>
    <dbReference type="NCBI Taxonomy" id="231223"/>
    <lineage>
        <taxon>Eukaryota</taxon>
        <taxon>Metazoa</taxon>
        <taxon>Spiralia</taxon>
        <taxon>Lophotrochozoa</taxon>
        <taxon>Mollusca</taxon>
        <taxon>Gastropoda</taxon>
        <taxon>Heterobranchia</taxon>
        <taxon>Euthyneura</taxon>
        <taxon>Panpulmonata</taxon>
        <taxon>Sacoglossa</taxon>
        <taxon>Placobranchoidea</taxon>
        <taxon>Plakobranchidae</taxon>
        <taxon>Elysia</taxon>
    </lineage>
</organism>
<feature type="compositionally biased region" description="Basic and acidic residues" evidence="13">
    <location>
        <begin position="479"/>
        <end position="493"/>
    </location>
</feature>
<dbReference type="SUPFAM" id="SSF51011">
    <property type="entry name" value="Glycosyl hydrolase domain"/>
    <property type="match status" value="1"/>
</dbReference>
<keyword evidence="7" id="KW-0378">Hydrolase</keyword>
<keyword evidence="9" id="KW-0868">Chloride</keyword>
<feature type="chain" id="PRO_5042090623" description="alpha-amylase" evidence="14">
    <location>
        <begin position="19"/>
        <end position="771"/>
    </location>
</feature>
<feature type="region of interest" description="Disordered" evidence="13">
    <location>
        <begin position="479"/>
        <end position="577"/>
    </location>
</feature>
<proteinExistence type="inferred from homology"/>
<feature type="compositionally biased region" description="Basic and acidic residues" evidence="13">
    <location>
        <begin position="525"/>
        <end position="539"/>
    </location>
</feature>
<dbReference type="GO" id="GO:0046872">
    <property type="term" value="F:metal ion binding"/>
    <property type="evidence" value="ECO:0007669"/>
    <property type="project" value="UniProtKB-KW"/>
</dbReference>
<evidence type="ECO:0000256" key="5">
    <source>
        <dbReference type="ARBA" id="ARBA00012595"/>
    </source>
</evidence>
<comment type="similarity">
    <text evidence="4 12">Belongs to the glycosyl hydrolase 13 family.</text>
</comment>
<gene>
    <name evidence="17" type="ORF">RRG08_038725</name>
</gene>
<reference evidence="17" key="1">
    <citation type="journal article" date="2023" name="G3 (Bethesda)">
        <title>A reference genome for the long-term kleptoplast-retaining sea slug Elysia crispata morphotype clarki.</title>
        <authorList>
            <person name="Eastman K.E."/>
            <person name="Pendleton A.L."/>
            <person name="Shaikh M.A."/>
            <person name="Suttiyut T."/>
            <person name="Ogas R."/>
            <person name="Tomko P."/>
            <person name="Gavelis G."/>
            <person name="Widhalm J.R."/>
            <person name="Wisecaver J.H."/>
        </authorList>
    </citation>
    <scope>NUCLEOTIDE SEQUENCE</scope>
    <source>
        <strain evidence="17">ECLA1</strain>
    </source>
</reference>
<dbReference type="InterPro" id="IPR031319">
    <property type="entry name" value="A-amylase_C"/>
</dbReference>
<name>A0AAE0ZIS0_9GAST</name>
<dbReference type="GO" id="GO:0005975">
    <property type="term" value="P:carbohydrate metabolic process"/>
    <property type="evidence" value="ECO:0007669"/>
    <property type="project" value="InterPro"/>
</dbReference>
<evidence type="ECO:0000256" key="13">
    <source>
        <dbReference type="SAM" id="MobiDB-lite"/>
    </source>
</evidence>
<protein>
    <recommendedName>
        <fullName evidence="5">alpha-amylase</fullName>
        <ecNumber evidence="5">3.2.1.1</ecNumber>
    </recommendedName>
</protein>
<evidence type="ECO:0000256" key="8">
    <source>
        <dbReference type="ARBA" id="ARBA00022837"/>
    </source>
</evidence>
<dbReference type="Gene3D" id="3.20.20.80">
    <property type="entry name" value="Glycosidases"/>
    <property type="match status" value="1"/>
</dbReference>
<dbReference type="SMART" id="SM00642">
    <property type="entry name" value="Aamy"/>
    <property type="match status" value="1"/>
</dbReference>
<comment type="cofactor">
    <cofactor evidence="2">
        <name>Ca(2+)</name>
        <dbReference type="ChEBI" id="CHEBI:29108"/>
    </cofactor>
</comment>
<feature type="domain" description="Glycosyl hydrolase family 13 catalytic" evidence="16">
    <location>
        <begin position="31"/>
        <end position="394"/>
    </location>
</feature>
<dbReference type="InterPro" id="IPR006046">
    <property type="entry name" value="Alpha_amylase"/>
</dbReference>
<dbReference type="InterPro" id="IPR006047">
    <property type="entry name" value="GH13_cat_dom"/>
</dbReference>
<evidence type="ECO:0000256" key="2">
    <source>
        <dbReference type="ARBA" id="ARBA00001913"/>
    </source>
</evidence>
<keyword evidence="6" id="KW-0479">Metal-binding</keyword>
<keyword evidence="10" id="KW-0119">Carbohydrate metabolism</keyword>
<dbReference type="CDD" id="cd11317">
    <property type="entry name" value="AmyAc_bac_euk_AmyA"/>
    <property type="match status" value="1"/>
</dbReference>
<evidence type="ECO:0000313" key="18">
    <source>
        <dbReference type="Proteomes" id="UP001283361"/>
    </source>
</evidence>
<dbReference type="SUPFAM" id="SSF51445">
    <property type="entry name" value="(Trans)glycosidases"/>
    <property type="match status" value="1"/>
</dbReference>
<evidence type="ECO:0000256" key="14">
    <source>
        <dbReference type="SAM" id="SignalP"/>
    </source>
</evidence>
<dbReference type="EMBL" id="JAWDGP010003865">
    <property type="protein sequence ID" value="KAK3770214.1"/>
    <property type="molecule type" value="Genomic_DNA"/>
</dbReference>
<keyword evidence="8" id="KW-0106">Calcium</keyword>
<dbReference type="InterPro" id="IPR013780">
    <property type="entry name" value="Glyco_hydro_b"/>
</dbReference>
<comment type="caution">
    <text evidence="17">The sequence shown here is derived from an EMBL/GenBank/DDBJ whole genome shotgun (WGS) entry which is preliminary data.</text>
</comment>
<sequence length="771" mass="86119">MYFWLSFLGLIGLYSCSASQSYFDPHCGGRQVIVHLFEWRWEDVAAECERYLGPKGFCGVQVSPPNENAVVKSNPSRPWWERYQPVSYHLNTRSGDEKDFKDMVDRCKAVGVRIYADVVINHMAGSDRKGLGTGGTSFDGATGDFPGVPFSADNFHSASDCGARGDINYQVSSQVRNCDLLGLRDLDYSQSYVLNKVAAYLNKLIDLGVAGFRVDAAKHMWPDDISALQKKLQDLPEGGKPFFCLEVIDFDSEAVKDREYFSLGYVTEFRYHQKVKDGVSSFNRLKDVQDAGWSMVPSDKALVFVDNHDTQRQMGTLNYKRGDQYKRAVAFTLANDYGLVRVMSSFSFRRKDEGPPHEADYSIKSVSINSDGTCGNRWVCEHRWNMIGNLARFRTAVHGEKVTNWVYRNRVLSFSRGHKGFFAMSRTDFTVTRDTGLPAGEYCDLISDCAMTVSVDTKGSATFSPAHSSEPFVAIITEEKANQTDSLNTKDSDSGSPKVQSKDKPVGDAPSPPVQVSPTVFGDVTLDHTTQDPVRDQEPKQISVPKPRADNDRKGKLPIASNFNSSNVSKQPDAVAQNGSDFRRTVIVIERETRPGQNVFIRGGLESSLTSGCTWDVQTSPCSIPIRHFQDYSDDDYLKLNSWRKGDHFLDWNGAEPKQDTFLGKQASGTPAFLSTTDNDPSGISNLIEWGDYDWIVDIEMDCARTQNGYFQVRALVNGLMERRFRQAVGPCKGDGAPATVPFESKYHIGRCGYLNLFTFGMEECQILDLL</sequence>
<evidence type="ECO:0000256" key="9">
    <source>
        <dbReference type="ARBA" id="ARBA00023214"/>
    </source>
</evidence>
<evidence type="ECO:0000256" key="10">
    <source>
        <dbReference type="ARBA" id="ARBA00023277"/>
    </source>
</evidence>
<dbReference type="Gene3D" id="2.60.40.1180">
    <property type="entry name" value="Golgi alpha-mannosidase II"/>
    <property type="match status" value="1"/>
</dbReference>